<feature type="non-terminal residue" evidence="10">
    <location>
        <position position="1"/>
    </location>
</feature>
<dbReference type="Pfam" id="PF17171">
    <property type="entry name" value="GST_C_6"/>
    <property type="match status" value="2"/>
</dbReference>
<evidence type="ECO:0000256" key="7">
    <source>
        <dbReference type="ARBA" id="ARBA00023136"/>
    </source>
</evidence>
<keyword evidence="7" id="KW-0472">Membrane</keyword>
<reference evidence="10 11" key="1">
    <citation type="submission" date="2015-01" db="EMBL/GenBank/DDBJ databases">
        <title>Evolution of Trichinella species and genotypes.</title>
        <authorList>
            <person name="Korhonen P.K."/>
            <person name="Edoardo P."/>
            <person name="Giuseppe L.R."/>
            <person name="Gasser R.B."/>
        </authorList>
    </citation>
    <scope>NUCLEOTIDE SEQUENCE [LARGE SCALE GENOMIC DNA]</scope>
    <source>
        <strain evidence="10">ISS120</strain>
    </source>
</reference>
<dbReference type="InterPro" id="IPR019564">
    <property type="entry name" value="Sam37/metaxin_N"/>
</dbReference>
<comment type="caution">
    <text evidence="10">The sequence shown here is derived from an EMBL/GenBank/DDBJ whole genome shotgun (WGS) entry which is preliminary data.</text>
</comment>
<accession>A0A0V1C6A4</accession>
<evidence type="ECO:0000259" key="8">
    <source>
        <dbReference type="Pfam" id="PF10568"/>
    </source>
</evidence>
<evidence type="ECO:0000256" key="2">
    <source>
        <dbReference type="ARBA" id="ARBA00009170"/>
    </source>
</evidence>
<feature type="domain" description="Mitochondrial outer membrane transport complex Sam37/metaxin N-terminal" evidence="8">
    <location>
        <begin position="260"/>
        <end position="378"/>
    </location>
</feature>
<dbReference type="SFLD" id="SFLDG01180">
    <property type="entry name" value="SUF1"/>
    <property type="match status" value="2"/>
</dbReference>
<feature type="domain" description="Metaxin glutathione S-transferase" evidence="9">
    <location>
        <begin position="404"/>
        <end position="463"/>
    </location>
</feature>
<dbReference type="AlphaFoldDB" id="A0A0V1C6A4"/>
<dbReference type="OrthoDB" id="198787at2759"/>
<dbReference type="STRING" id="45882.A0A0V1C6A4"/>
<dbReference type="InterPro" id="IPR040079">
    <property type="entry name" value="Glutathione_S-Trfase"/>
</dbReference>
<evidence type="ECO:0000259" key="9">
    <source>
        <dbReference type="Pfam" id="PF17171"/>
    </source>
</evidence>
<evidence type="ECO:0000313" key="11">
    <source>
        <dbReference type="Proteomes" id="UP000054653"/>
    </source>
</evidence>
<dbReference type="Proteomes" id="UP000054653">
    <property type="component" value="Unassembled WGS sequence"/>
</dbReference>
<evidence type="ECO:0000256" key="5">
    <source>
        <dbReference type="ARBA" id="ARBA00022927"/>
    </source>
</evidence>
<protein>
    <submittedName>
        <fullName evidence="10">Metaxin-2</fullName>
    </submittedName>
</protein>
<evidence type="ECO:0000256" key="4">
    <source>
        <dbReference type="ARBA" id="ARBA00022787"/>
    </source>
</evidence>
<dbReference type="Gene3D" id="1.20.1050.10">
    <property type="match status" value="2"/>
</dbReference>
<dbReference type="GO" id="GO:0001401">
    <property type="term" value="C:SAM complex"/>
    <property type="evidence" value="ECO:0007669"/>
    <property type="project" value="InterPro"/>
</dbReference>
<feature type="domain" description="Mitochondrial outer membrane transport complex Sam37/metaxin N-terminal" evidence="8">
    <location>
        <begin position="9"/>
        <end position="112"/>
    </location>
</feature>
<evidence type="ECO:0000313" key="10">
    <source>
        <dbReference type="EMBL" id="KRY44616.1"/>
    </source>
</evidence>
<keyword evidence="4" id="KW-1000">Mitochondrion outer membrane</keyword>
<sequence>LLMCNLKCKFESIRNAEDLSMNGYIPVLRVENILLSGFDEILLYLVRKDIVSFQNLKNLDYLFLHSLVHGILRKAELYICWVMEEVFQQVTLVRFSAAYSWPAKMTLPYEKRKEVLKLLKCHRWLEKSPEEVFDEVEYACECLSTKLGTNPYFSGNNPTEIDALIFGHLYTLLTTSLPNVAIGDILKKFPNLLQYQGKFSKDMSRENVPQDGDVPCAVDAVRPELFADVAERIDEQWDGNARLFEPFGRERVLLYEHSDCLAVKALLLMCNLKCKFESIRNAEDLSMNGHIPVLRVDNLLLSGFDEILLYLVRKDIVSFQNLKNLDYLFLHSLVHGILRKAELYICWVMEEVFQQVTLVRFSAAYSWPAKMTLPYEKRKEVLELLKCHRWLEKSPDEVFDEVEYACECLSTKLGAHQYFSGNNPTEIDALIFGHLYTLLTTSLPNVAIGDILKKFPNLLQFCEDFEKLYFPLLPMLNA</sequence>
<dbReference type="GO" id="GO:0015031">
    <property type="term" value="P:protein transport"/>
    <property type="evidence" value="ECO:0007669"/>
    <property type="project" value="UniProtKB-KW"/>
</dbReference>
<dbReference type="SFLD" id="SFLDS00019">
    <property type="entry name" value="Glutathione_Transferase_(cytos"/>
    <property type="match status" value="2"/>
</dbReference>
<evidence type="ECO:0000256" key="3">
    <source>
        <dbReference type="ARBA" id="ARBA00022448"/>
    </source>
</evidence>
<dbReference type="PANTHER" id="PTHR12289">
    <property type="entry name" value="METAXIN RELATED"/>
    <property type="match status" value="1"/>
</dbReference>
<comment type="subcellular location">
    <subcellularLocation>
        <location evidence="1">Mitochondrion outer membrane</location>
    </subcellularLocation>
</comment>
<evidence type="ECO:0000256" key="6">
    <source>
        <dbReference type="ARBA" id="ARBA00023128"/>
    </source>
</evidence>
<feature type="domain" description="Metaxin glutathione S-transferase" evidence="9">
    <location>
        <begin position="138"/>
        <end position="196"/>
    </location>
</feature>
<dbReference type="EMBL" id="JYDI01000528">
    <property type="protein sequence ID" value="KRY44616.1"/>
    <property type="molecule type" value="Genomic_DNA"/>
</dbReference>
<keyword evidence="3" id="KW-0813">Transport</keyword>
<name>A0A0V1C6A4_TRIBR</name>
<dbReference type="SUPFAM" id="SSF47616">
    <property type="entry name" value="GST C-terminal domain-like"/>
    <property type="match status" value="2"/>
</dbReference>
<dbReference type="CDD" id="cd03211">
    <property type="entry name" value="GST_C_Metaxin2"/>
    <property type="match status" value="2"/>
</dbReference>
<dbReference type="Pfam" id="PF10568">
    <property type="entry name" value="Tom37"/>
    <property type="match status" value="2"/>
</dbReference>
<dbReference type="InterPro" id="IPR050931">
    <property type="entry name" value="Mito_Protein_Transport_Metaxin"/>
</dbReference>
<dbReference type="InterPro" id="IPR033468">
    <property type="entry name" value="Metaxin_GST"/>
</dbReference>
<keyword evidence="5" id="KW-0653">Protein transport</keyword>
<keyword evidence="6" id="KW-0496">Mitochondrion</keyword>
<evidence type="ECO:0000256" key="1">
    <source>
        <dbReference type="ARBA" id="ARBA00004294"/>
    </source>
</evidence>
<organism evidence="10 11">
    <name type="scientific">Trichinella britovi</name>
    <name type="common">Parasitic roundworm</name>
    <dbReference type="NCBI Taxonomy" id="45882"/>
    <lineage>
        <taxon>Eukaryota</taxon>
        <taxon>Metazoa</taxon>
        <taxon>Ecdysozoa</taxon>
        <taxon>Nematoda</taxon>
        <taxon>Enoplea</taxon>
        <taxon>Dorylaimia</taxon>
        <taxon>Trichinellida</taxon>
        <taxon>Trichinellidae</taxon>
        <taxon>Trichinella</taxon>
    </lineage>
</organism>
<dbReference type="GO" id="GO:0007005">
    <property type="term" value="P:mitochondrion organization"/>
    <property type="evidence" value="ECO:0007669"/>
    <property type="project" value="TreeGrafter"/>
</dbReference>
<proteinExistence type="inferred from homology"/>
<dbReference type="PANTHER" id="PTHR12289:SF38">
    <property type="entry name" value="METAXIN-2"/>
    <property type="match status" value="1"/>
</dbReference>
<dbReference type="InterPro" id="IPR036282">
    <property type="entry name" value="Glutathione-S-Trfase_C_sf"/>
</dbReference>
<keyword evidence="11" id="KW-1185">Reference proteome</keyword>
<gene>
    <name evidence="10" type="primary">MTX2</name>
    <name evidence="10" type="ORF">T03_3131</name>
</gene>
<comment type="similarity">
    <text evidence="2">Belongs to the metaxin family.</text>
</comment>